<dbReference type="AlphaFoldDB" id="A0A938X3Z2"/>
<keyword evidence="11" id="KW-1185">Reference proteome</keyword>
<feature type="domain" description="4Fe-4S ferredoxin-type" evidence="9">
    <location>
        <begin position="392"/>
        <end position="425"/>
    </location>
</feature>
<feature type="binding site" evidence="8">
    <location>
        <position position="375"/>
    </location>
    <ligand>
        <name>[4Fe-4S] cluster</name>
        <dbReference type="ChEBI" id="CHEBI:49883"/>
        <label>2</label>
    </ligand>
</feature>
<feature type="binding site" evidence="8">
    <location>
        <position position="407"/>
    </location>
    <ligand>
        <name>[4Fe-4S] cluster</name>
        <dbReference type="ChEBI" id="CHEBI:49883"/>
        <label>2</label>
    </ligand>
</feature>
<evidence type="ECO:0000256" key="2">
    <source>
        <dbReference type="ARBA" id="ARBA00022485"/>
    </source>
</evidence>
<dbReference type="PANTHER" id="PTHR43034">
    <property type="entry name" value="ION-TRANSLOCATING OXIDOREDUCTASE COMPLEX SUBUNIT C"/>
    <property type="match status" value="1"/>
</dbReference>
<keyword evidence="4 8" id="KW-0677">Repeat</keyword>
<protein>
    <recommendedName>
        <fullName evidence="8">Ion-translocating oxidoreductase complex subunit C</fullName>
        <ecNumber evidence="8">7.-.-.-</ecNumber>
    </recommendedName>
    <alternativeName>
        <fullName evidence="8">Rnf electron transport complex subunit C</fullName>
    </alternativeName>
</protein>
<dbReference type="GO" id="GO:0046872">
    <property type="term" value="F:metal ion binding"/>
    <property type="evidence" value="ECO:0007669"/>
    <property type="project" value="UniProtKB-KW"/>
</dbReference>
<dbReference type="Pfam" id="PF01512">
    <property type="entry name" value="Complex1_51K"/>
    <property type="match status" value="1"/>
</dbReference>
<evidence type="ECO:0000256" key="3">
    <source>
        <dbReference type="ARBA" id="ARBA00022723"/>
    </source>
</evidence>
<dbReference type="EMBL" id="JACJKY010000001">
    <property type="protein sequence ID" value="MBM6919756.1"/>
    <property type="molecule type" value="Genomic_DNA"/>
</dbReference>
<comment type="caution">
    <text evidence="10">The sequence shown here is derived from an EMBL/GenBank/DDBJ whole genome shotgun (WGS) entry which is preliminary data.</text>
</comment>
<keyword evidence="7 8" id="KW-0411">Iron-sulfur</keyword>
<keyword evidence="3 8" id="KW-0479">Metal-binding</keyword>
<comment type="function">
    <text evidence="8">Part of a membrane-bound complex that couples electron transfer with translocation of ions across the membrane.</text>
</comment>
<feature type="binding site" evidence="8">
    <location>
        <position position="368"/>
    </location>
    <ligand>
        <name>[4Fe-4S] cluster</name>
        <dbReference type="ChEBI" id="CHEBI:49883"/>
        <label>1</label>
    </ligand>
</feature>
<reference evidence="10" key="1">
    <citation type="submission" date="2020-08" db="EMBL/GenBank/DDBJ databases">
        <authorList>
            <person name="Cejkova D."/>
            <person name="Kubasova T."/>
            <person name="Jahodarova E."/>
            <person name="Rychlik I."/>
        </authorList>
    </citation>
    <scope>NUCLEOTIDE SEQUENCE</scope>
    <source>
        <strain evidence="10">An559</strain>
    </source>
</reference>
<dbReference type="InterPro" id="IPR037225">
    <property type="entry name" value="Nuo51_FMN-bd_sf"/>
</dbReference>
<dbReference type="GO" id="GO:0051539">
    <property type="term" value="F:4 iron, 4 sulfur cluster binding"/>
    <property type="evidence" value="ECO:0007669"/>
    <property type="project" value="UniProtKB-KW"/>
</dbReference>
<keyword evidence="8" id="KW-1278">Translocase</keyword>
<keyword evidence="5 8" id="KW-0249">Electron transport</keyword>
<dbReference type="RefSeq" id="WP_204443844.1">
    <property type="nucleotide sequence ID" value="NZ_JACJKY010000001.1"/>
</dbReference>
<dbReference type="InterPro" id="IPR017896">
    <property type="entry name" value="4Fe4S_Fe-S-bd"/>
</dbReference>
<dbReference type="InterPro" id="IPR010208">
    <property type="entry name" value="Ion_transpt_RnfC/RsxC"/>
</dbReference>
<sequence length="442" mass="47664">MAIIKSRRCLAGAHVAHYKNTTEKETKQLPLSKKVTIPLLQHMGAPCEPLVKKGDHVCTGQKIGDNSAFFSVPVHASCSGVVEDIVSFTNIVGATCKAVVIAVDEVQEQAPVSRPVIETTEQFLAAVRESGLVGLGGAGFPAHVKFGYRDIDKVDTLVVNAAECEPYITADYRTCIESTQDIVDGVRAICKFLNLSRVFIGIEDNKAFAMEVLDQAFSPEDHVTVVSLPSVYPQGAEKSIIYATTGITVPRGKLPADCGVIVSNVSSVAHLGRYLKTGMPLIEKRITVDGDAVSDPQNLMVRIGTPVRDVLAYCRVSENDCGKVLMGGPMMGSALADIDAPIVKNNNAITCFQEKSSLLPKTTACIRCSKCIGVCPMRLMPAKLEKAYDKRDAAELENLCVDLCINCGCCSFVCPAKRHLAQKNQLAKAFLKEQNSKEDKKA</sequence>
<dbReference type="NCBIfam" id="TIGR01945">
    <property type="entry name" value="rnfC"/>
    <property type="match status" value="1"/>
</dbReference>
<dbReference type="InterPro" id="IPR026902">
    <property type="entry name" value="RnfC_N"/>
</dbReference>
<dbReference type="Gene3D" id="3.40.50.11540">
    <property type="entry name" value="NADH-ubiquinone oxidoreductase 51kDa subunit"/>
    <property type="match status" value="1"/>
</dbReference>
<dbReference type="PANTHER" id="PTHR43034:SF2">
    <property type="entry name" value="ION-TRANSLOCATING OXIDOREDUCTASE COMPLEX SUBUNIT C"/>
    <property type="match status" value="1"/>
</dbReference>
<keyword evidence="8" id="KW-0472">Membrane</keyword>
<feature type="binding site" evidence="8">
    <location>
        <position position="404"/>
    </location>
    <ligand>
        <name>[4Fe-4S] cluster</name>
        <dbReference type="ChEBI" id="CHEBI:49883"/>
        <label>2</label>
    </ligand>
</feature>
<comment type="similarity">
    <text evidence="8">Belongs to the 4Fe4S bacterial-type ferredoxin family. RnfC subfamily.</text>
</comment>
<evidence type="ECO:0000259" key="9">
    <source>
        <dbReference type="PROSITE" id="PS51379"/>
    </source>
</evidence>
<proteinExistence type="inferred from homology"/>
<evidence type="ECO:0000256" key="5">
    <source>
        <dbReference type="ARBA" id="ARBA00022982"/>
    </source>
</evidence>
<evidence type="ECO:0000256" key="7">
    <source>
        <dbReference type="ARBA" id="ARBA00023014"/>
    </source>
</evidence>
<feature type="binding site" evidence="8">
    <location>
        <position position="371"/>
    </location>
    <ligand>
        <name>[4Fe-4S] cluster</name>
        <dbReference type="ChEBI" id="CHEBI:49883"/>
        <label>1</label>
    </ligand>
</feature>
<dbReference type="InterPro" id="IPR011538">
    <property type="entry name" value="Nuo51_FMN-bd"/>
</dbReference>
<keyword evidence="8" id="KW-1003">Cell membrane</keyword>
<feature type="binding site" evidence="8">
    <location>
        <position position="365"/>
    </location>
    <ligand>
        <name>[4Fe-4S] cluster</name>
        <dbReference type="ChEBI" id="CHEBI:49883"/>
        <label>1</label>
    </ligand>
</feature>
<dbReference type="GO" id="GO:0005886">
    <property type="term" value="C:plasma membrane"/>
    <property type="evidence" value="ECO:0007669"/>
    <property type="project" value="UniProtKB-SubCell"/>
</dbReference>
<evidence type="ECO:0000256" key="6">
    <source>
        <dbReference type="ARBA" id="ARBA00023004"/>
    </source>
</evidence>
<dbReference type="HAMAP" id="MF_00461">
    <property type="entry name" value="RsxC_RnfC"/>
    <property type="match status" value="1"/>
</dbReference>
<evidence type="ECO:0000313" key="10">
    <source>
        <dbReference type="EMBL" id="MBM6919756.1"/>
    </source>
</evidence>
<dbReference type="InterPro" id="IPR017900">
    <property type="entry name" value="4Fe4S_Fe_S_CS"/>
</dbReference>
<evidence type="ECO:0000256" key="1">
    <source>
        <dbReference type="ARBA" id="ARBA00022448"/>
    </source>
</evidence>
<gene>
    <name evidence="10" type="primary">rsxC</name>
    <name evidence="8" type="synonym">rnfC</name>
    <name evidence="10" type="ORF">H6A12_01060</name>
</gene>
<comment type="subcellular location">
    <subcellularLocation>
        <location evidence="8">Cell membrane</location>
        <topology evidence="8">Peripheral membrane protein</topology>
    </subcellularLocation>
</comment>
<dbReference type="GO" id="GO:0009055">
    <property type="term" value="F:electron transfer activity"/>
    <property type="evidence" value="ECO:0007669"/>
    <property type="project" value="InterPro"/>
</dbReference>
<dbReference type="PROSITE" id="PS51379">
    <property type="entry name" value="4FE4S_FER_2"/>
    <property type="match status" value="2"/>
</dbReference>
<reference evidence="10" key="2">
    <citation type="journal article" date="2021" name="Sci. Rep.">
        <title>The distribution of antibiotic resistance genes in chicken gut microbiota commensals.</title>
        <authorList>
            <person name="Juricova H."/>
            <person name="Matiasovicova J."/>
            <person name="Kubasova T."/>
            <person name="Cejkova D."/>
            <person name="Rychlik I."/>
        </authorList>
    </citation>
    <scope>NUCLEOTIDE SEQUENCE</scope>
    <source>
        <strain evidence="10">An559</strain>
    </source>
</reference>
<dbReference type="Pfam" id="PF13375">
    <property type="entry name" value="RnfC_N"/>
    <property type="match status" value="1"/>
</dbReference>
<name>A0A938X3Z2_9FIRM</name>
<dbReference type="SUPFAM" id="SSF46548">
    <property type="entry name" value="alpha-helical ferredoxin"/>
    <property type="match status" value="1"/>
</dbReference>
<keyword evidence="6 8" id="KW-0408">Iron</keyword>
<dbReference type="NCBIfam" id="NF003454">
    <property type="entry name" value="PRK05035.1"/>
    <property type="match status" value="1"/>
</dbReference>
<keyword evidence="2 8" id="KW-0004">4Fe-4S</keyword>
<evidence type="ECO:0000313" key="11">
    <source>
        <dbReference type="Proteomes" id="UP000774750"/>
    </source>
</evidence>
<evidence type="ECO:0000256" key="4">
    <source>
        <dbReference type="ARBA" id="ARBA00022737"/>
    </source>
</evidence>
<comment type="cofactor">
    <cofactor evidence="8">
        <name>[4Fe-4S] cluster</name>
        <dbReference type="ChEBI" id="CHEBI:49883"/>
    </cofactor>
    <text evidence="8">Binds 2 [4Fe-4S] clusters per subunit.</text>
</comment>
<accession>A0A938X3Z2</accession>
<evidence type="ECO:0000256" key="8">
    <source>
        <dbReference type="HAMAP-Rule" id="MF_00461"/>
    </source>
</evidence>
<keyword evidence="1 8" id="KW-0813">Transport</keyword>
<comment type="subunit">
    <text evidence="8">The complex is composed of six subunits: RnfA, RnfB, RnfC, RnfD, RnfE and RnfG.</text>
</comment>
<feature type="binding site" evidence="8">
    <location>
        <position position="414"/>
    </location>
    <ligand>
        <name>[4Fe-4S] cluster</name>
        <dbReference type="ChEBI" id="CHEBI:49883"/>
        <label>1</label>
    </ligand>
</feature>
<dbReference type="EC" id="7.-.-.-" evidence="8"/>
<feature type="binding site" evidence="8">
    <location>
        <position position="410"/>
    </location>
    <ligand>
        <name>[4Fe-4S] cluster</name>
        <dbReference type="ChEBI" id="CHEBI:49883"/>
        <label>2</label>
    </ligand>
</feature>
<dbReference type="Proteomes" id="UP000774750">
    <property type="component" value="Unassembled WGS sequence"/>
</dbReference>
<dbReference type="GO" id="GO:0022900">
    <property type="term" value="P:electron transport chain"/>
    <property type="evidence" value="ECO:0007669"/>
    <property type="project" value="UniProtKB-UniRule"/>
</dbReference>
<dbReference type="SUPFAM" id="SSF142019">
    <property type="entry name" value="Nqo1 FMN-binding domain-like"/>
    <property type="match status" value="1"/>
</dbReference>
<organism evidence="10 11">
    <name type="scientific">Merdimmobilis hominis</name>
    <dbReference type="NCBI Taxonomy" id="2897707"/>
    <lineage>
        <taxon>Bacteria</taxon>
        <taxon>Bacillati</taxon>
        <taxon>Bacillota</taxon>
        <taxon>Clostridia</taxon>
        <taxon>Eubacteriales</taxon>
        <taxon>Oscillospiraceae</taxon>
        <taxon>Merdimmobilis</taxon>
    </lineage>
</organism>
<dbReference type="PROSITE" id="PS00198">
    <property type="entry name" value="4FE4S_FER_1"/>
    <property type="match status" value="1"/>
</dbReference>
<feature type="domain" description="4Fe-4S ferredoxin-type" evidence="9">
    <location>
        <begin position="356"/>
        <end position="385"/>
    </location>
</feature>